<feature type="chain" id="PRO_5020711828" evidence="1">
    <location>
        <begin position="22"/>
        <end position="411"/>
    </location>
</feature>
<proteinExistence type="predicted"/>
<name>A0A4Q4T7I0_9PEZI</name>
<dbReference type="Proteomes" id="UP000293360">
    <property type="component" value="Unassembled WGS sequence"/>
</dbReference>
<evidence type="ECO:0000313" key="2">
    <source>
        <dbReference type="EMBL" id="RYO99616.1"/>
    </source>
</evidence>
<reference evidence="2 3" key="1">
    <citation type="submission" date="2018-06" db="EMBL/GenBank/DDBJ databases">
        <title>Complete Genomes of Monosporascus.</title>
        <authorList>
            <person name="Robinson A.J."/>
            <person name="Natvig D.O."/>
        </authorList>
    </citation>
    <scope>NUCLEOTIDE SEQUENCE [LARGE SCALE GENOMIC DNA]</scope>
    <source>
        <strain evidence="2 3">CBS 110550</strain>
    </source>
</reference>
<evidence type="ECO:0000256" key="1">
    <source>
        <dbReference type="SAM" id="SignalP"/>
    </source>
</evidence>
<protein>
    <submittedName>
        <fullName evidence="2">Uncharacterized protein</fullName>
    </submittedName>
</protein>
<organism evidence="2 3">
    <name type="scientific">Monosporascus ibericus</name>
    <dbReference type="NCBI Taxonomy" id="155417"/>
    <lineage>
        <taxon>Eukaryota</taxon>
        <taxon>Fungi</taxon>
        <taxon>Dikarya</taxon>
        <taxon>Ascomycota</taxon>
        <taxon>Pezizomycotina</taxon>
        <taxon>Sordariomycetes</taxon>
        <taxon>Xylariomycetidae</taxon>
        <taxon>Xylariales</taxon>
        <taxon>Xylariales incertae sedis</taxon>
        <taxon>Monosporascus</taxon>
    </lineage>
</organism>
<evidence type="ECO:0000313" key="3">
    <source>
        <dbReference type="Proteomes" id="UP000293360"/>
    </source>
</evidence>
<accession>A0A4Q4T7I0</accession>
<keyword evidence="1" id="KW-0732">Signal</keyword>
<dbReference type="OrthoDB" id="4720033at2759"/>
<dbReference type="AlphaFoldDB" id="A0A4Q4T7I0"/>
<gene>
    <name evidence="2" type="ORF">DL764_006757</name>
</gene>
<feature type="signal peptide" evidence="1">
    <location>
        <begin position="1"/>
        <end position="21"/>
    </location>
</feature>
<dbReference type="EMBL" id="QJNU01000411">
    <property type="protein sequence ID" value="RYO99616.1"/>
    <property type="molecule type" value="Genomic_DNA"/>
</dbReference>
<sequence length="411" mass="45338">MQIRALTQGALCLFGLAQAAAAISTLSGSNDALLPSALKMRERPEGAPAAFGADQLNASAPYLTTLADLDALEADYGGRTRIEVVAGSAAVINVGEHGDEPAWHVGTVSPQAVTEMLASCEADTEGQRNADEAAGGVVSFAAQTRCSKVWCLENTDCWIKDCTYCLVFCVSRLAERMGTVSAKYLVSETGVITIPDAEAEQSPSLQTPEEMGFYKLTRTSPTGIYFQISVKRIARELDDWENLRTIDVVLSSTYDGLGEIEWESTTAEELFGGHTIVMIDLRDEVEFSGANKLLRQERSDIGRSHLANLIEARRVLDDSNQTVSTSWTQILSLARYSWLKGAYKREKEQVTDAVKVKRDHTKWDLNHPWIKRTLVGMPEVRPFFMLARRDHTFRPAANSRDPDTSYSEESE</sequence>
<keyword evidence="3" id="KW-1185">Reference proteome</keyword>
<comment type="caution">
    <text evidence="2">The sequence shown here is derived from an EMBL/GenBank/DDBJ whole genome shotgun (WGS) entry which is preliminary data.</text>
</comment>